<dbReference type="SUPFAM" id="SSF54236">
    <property type="entry name" value="Ubiquitin-like"/>
    <property type="match status" value="1"/>
</dbReference>
<dbReference type="PROSITE" id="PS50033">
    <property type="entry name" value="UBX"/>
    <property type="match status" value="1"/>
</dbReference>
<evidence type="ECO:0000313" key="7">
    <source>
        <dbReference type="RefSeq" id="XP_015174086.1"/>
    </source>
</evidence>
<dbReference type="SUPFAM" id="SSF52833">
    <property type="entry name" value="Thioredoxin-like"/>
    <property type="match status" value="1"/>
</dbReference>
<keyword evidence="6" id="KW-1185">Reference proteome</keyword>
<dbReference type="InterPro" id="IPR029071">
    <property type="entry name" value="Ubiquitin-like_domsf"/>
</dbReference>
<evidence type="ECO:0000256" key="4">
    <source>
        <dbReference type="SAM" id="MobiDB-lite"/>
    </source>
</evidence>
<dbReference type="Pfam" id="PF22566">
    <property type="entry name" value="UBA_8"/>
    <property type="match status" value="1"/>
</dbReference>
<proteinExistence type="predicted"/>
<keyword evidence="2" id="KW-0963">Cytoplasm</keyword>
<dbReference type="GeneID" id="107065159"/>
<feature type="region of interest" description="Disordered" evidence="4">
    <location>
        <begin position="280"/>
        <end position="327"/>
    </location>
</feature>
<dbReference type="Gene3D" id="3.10.20.90">
    <property type="entry name" value="Phosphatidylinositol 3-kinase Catalytic Subunit, Chain A, domain 1"/>
    <property type="match status" value="1"/>
</dbReference>
<dbReference type="Pfam" id="PF21021">
    <property type="entry name" value="FAF1"/>
    <property type="match status" value="1"/>
</dbReference>
<dbReference type="Pfam" id="PF00789">
    <property type="entry name" value="UBX"/>
    <property type="match status" value="1"/>
</dbReference>
<dbReference type="Proteomes" id="UP000694924">
    <property type="component" value="Unplaced"/>
</dbReference>
<feature type="compositionally biased region" description="Basic and acidic residues" evidence="4">
    <location>
        <begin position="288"/>
        <end position="324"/>
    </location>
</feature>
<gene>
    <name evidence="7" type="primary">LOC107065159</name>
</gene>
<keyword evidence="3" id="KW-0175">Coiled coil</keyword>
<dbReference type="SMART" id="SM00166">
    <property type="entry name" value="UBX"/>
    <property type="match status" value="1"/>
</dbReference>
<evidence type="ECO:0000259" key="5">
    <source>
        <dbReference type="PROSITE" id="PS50033"/>
    </source>
</evidence>
<dbReference type="SMART" id="SM00594">
    <property type="entry name" value="UAS"/>
    <property type="match status" value="1"/>
</dbReference>
<dbReference type="InterPro" id="IPR006577">
    <property type="entry name" value="UAS"/>
</dbReference>
<dbReference type="RefSeq" id="XP_015174086.1">
    <property type="nucleotide sequence ID" value="XM_015318600.1"/>
</dbReference>
<reference evidence="7" key="1">
    <citation type="submission" date="2025-08" db="UniProtKB">
        <authorList>
            <consortium name="RefSeq"/>
        </authorList>
    </citation>
    <scope>IDENTIFICATION</scope>
    <source>
        <tissue evidence="7">Whole body</tissue>
    </source>
</reference>
<organism evidence="6 7">
    <name type="scientific">Polistes dominula</name>
    <name type="common">European paper wasp</name>
    <name type="synonym">Vespa dominula</name>
    <dbReference type="NCBI Taxonomy" id="743375"/>
    <lineage>
        <taxon>Eukaryota</taxon>
        <taxon>Metazoa</taxon>
        <taxon>Ecdysozoa</taxon>
        <taxon>Arthropoda</taxon>
        <taxon>Hexapoda</taxon>
        <taxon>Insecta</taxon>
        <taxon>Pterygota</taxon>
        <taxon>Neoptera</taxon>
        <taxon>Endopterygota</taxon>
        <taxon>Hymenoptera</taxon>
        <taxon>Apocrita</taxon>
        <taxon>Aculeata</taxon>
        <taxon>Vespoidea</taxon>
        <taxon>Vespidae</taxon>
        <taxon>Polistinae</taxon>
        <taxon>Polistini</taxon>
        <taxon>Polistes</taxon>
    </lineage>
</organism>
<evidence type="ECO:0000256" key="2">
    <source>
        <dbReference type="ARBA" id="ARBA00022490"/>
    </source>
</evidence>
<dbReference type="Gene3D" id="3.40.30.10">
    <property type="entry name" value="Glutaredoxin"/>
    <property type="match status" value="1"/>
</dbReference>
<evidence type="ECO:0000256" key="1">
    <source>
        <dbReference type="ARBA" id="ARBA00004496"/>
    </source>
</evidence>
<dbReference type="InterPro" id="IPR001012">
    <property type="entry name" value="UBX_dom"/>
</dbReference>
<comment type="subcellular location">
    <subcellularLocation>
        <location evidence="1">Cytoplasm</location>
    </subcellularLocation>
</comment>
<evidence type="ECO:0000313" key="6">
    <source>
        <dbReference type="Proteomes" id="UP000694924"/>
    </source>
</evidence>
<dbReference type="PANTHER" id="PTHR23322">
    <property type="entry name" value="FAS-ASSOCIATED PROTEIN"/>
    <property type="match status" value="1"/>
</dbReference>
<dbReference type="InterPro" id="IPR036249">
    <property type="entry name" value="Thioredoxin-like_sf"/>
</dbReference>
<sequence>MADLLEELNGDQTEKVIQFQDLTGIEDLSICRDVLQRHNWNLEVAVQEQLNLYEGRPSMYAQDSRSRPPQVVDDSSSRIYFNHAAGSSGGGGGLLPYIFSMCYNIVSSILQLVLAIFRSDVRPISSDPVEDVMTFIRSYEERYGITHPVFYQGSYSQALSDAKQELRFLLVYLQKDEAQDTDQWCRNTLNDPEVIRYINTHTLFWACNVQSGEGYKVAESLKSGSYPFLAIIVLKDNRMTIVGRMEGTPSAADLILRLQTIIQQNEINLIQARQDRAERSAAQSLRQQQDRAYEESLRADQEKDRIREEERRAREEQEAREKEQLNAQEQEIERIRLEKELTVEKIPVEPEPANPNACHLQIKLGERTMKRRFLMSDTIEDVYHWIFSQPDSPASFEITTSYPKRILYPCKDISTLSSAGLTHREVLHVNDLTD</sequence>
<protein>
    <submittedName>
        <fullName evidence="7">FAS-associated factor 2</fullName>
    </submittedName>
</protein>
<name>A0ABM1I1J9_POLDO</name>
<dbReference type="InterPro" id="IPR054109">
    <property type="entry name" value="UBA_8"/>
</dbReference>
<dbReference type="Gene3D" id="1.10.8.10">
    <property type="entry name" value="DNA helicase RuvA subunit, C-terminal domain"/>
    <property type="match status" value="1"/>
</dbReference>
<dbReference type="InterPro" id="IPR049483">
    <property type="entry name" value="FAF1_2-like_UAS"/>
</dbReference>
<dbReference type="CDD" id="cd14414">
    <property type="entry name" value="UBA_FAF2"/>
    <property type="match status" value="1"/>
</dbReference>
<accession>A0ABM1I1J9</accession>
<dbReference type="InterPro" id="IPR050730">
    <property type="entry name" value="UBX_domain-protein"/>
</dbReference>
<evidence type="ECO:0000256" key="3">
    <source>
        <dbReference type="ARBA" id="ARBA00023054"/>
    </source>
</evidence>
<dbReference type="PANTHER" id="PTHR23322:SF1">
    <property type="entry name" value="FAS-ASSOCIATED FACTOR 2"/>
    <property type="match status" value="1"/>
</dbReference>
<feature type="domain" description="UBX" evidence="5">
    <location>
        <begin position="367"/>
        <end position="429"/>
    </location>
</feature>